<evidence type="ECO:0000256" key="2">
    <source>
        <dbReference type="ARBA" id="ARBA00010701"/>
    </source>
</evidence>
<reference evidence="8" key="2">
    <citation type="submission" date="2025-08" db="UniProtKB">
        <authorList>
            <consortium name="RefSeq"/>
        </authorList>
    </citation>
    <scope>IDENTIFICATION</scope>
    <source>
        <tissue evidence="8">Whole body</tissue>
    </source>
</reference>
<dbReference type="PANTHER" id="PTHR11610">
    <property type="entry name" value="LIPASE"/>
    <property type="match status" value="1"/>
</dbReference>
<keyword evidence="5" id="KW-0732">Signal</keyword>
<dbReference type="GO" id="GO:0016298">
    <property type="term" value="F:lipase activity"/>
    <property type="evidence" value="ECO:0007669"/>
    <property type="project" value="InterPro"/>
</dbReference>
<comment type="similarity">
    <text evidence="2 4">Belongs to the AB hydrolase superfamily. Lipase family.</text>
</comment>
<name>A0A8B8IF13_VANTA</name>
<dbReference type="InterPro" id="IPR029058">
    <property type="entry name" value="AB_hydrolase_fold"/>
</dbReference>
<sequence>MSVIKCILVLCVAIAATNGFALGPTQIVFHLYTRSNPEMSQPLLPSEASIMNSSFQRSKRTIITIHSHGQSVGGNFNAFVVPAHLAAEDVNVIAVDWSPGASIYTFALSNIPQVGNVIAQFVNILTNFGYSTDNIRIVGVGLGAHAAGIAARRIQGNVPHIIGLDPSLTGWTHHPDILNKNDANIVEVIHTTSGIYGYDKPLGDIDFYPNGGVVQTGCGTETSCSHTYAYVFYAESITAEINNGNQFVGTACQSYEDALSLRCTSQDKITFGGTNTKTSGSGIYMFLTNIQSPFARG</sequence>
<dbReference type="Gene3D" id="3.40.50.1820">
    <property type="entry name" value="alpha/beta hydrolase"/>
    <property type="match status" value="1"/>
</dbReference>
<evidence type="ECO:0000256" key="4">
    <source>
        <dbReference type="RuleBase" id="RU004262"/>
    </source>
</evidence>
<evidence type="ECO:0000256" key="1">
    <source>
        <dbReference type="ARBA" id="ARBA00004613"/>
    </source>
</evidence>
<dbReference type="GO" id="GO:0005615">
    <property type="term" value="C:extracellular space"/>
    <property type="evidence" value="ECO:0007669"/>
    <property type="project" value="TreeGrafter"/>
</dbReference>
<dbReference type="AlphaFoldDB" id="A0A8B8IF13"/>
<evidence type="ECO:0000259" key="6">
    <source>
        <dbReference type="Pfam" id="PF00151"/>
    </source>
</evidence>
<organism evidence="7 8">
    <name type="scientific">Vanessa tameamea</name>
    <name type="common">Kamehameha butterfly</name>
    <dbReference type="NCBI Taxonomy" id="334116"/>
    <lineage>
        <taxon>Eukaryota</taxon>
        <taxon>Metazoa</taxon>
        <taxon>Ecdysozoa</taxon>
        <taxon>Arthropoda</taxon>
        <taxon>Hexapoda</taxon>
        <taxon>Insecta</taxon>
        <taxon>Pterygota</taxon>
        <taxon>Neoptera</taxon>
        <taxon>Endopterygota</taxon>
        <taxon>Lepidoptera</taxon>
        <taxon>Glossata</taxon>
        <taxon>Ditrysia</taxon>
        <taxon>Papilionoidea</taxon>
        <taxon>Nymphalidae</taxon>
        <taxon>Nymphalinae</taxon>
        <taxon>Vanessa</taxon>
    </lineage>
</organism>
<gene>
    <name evidence="8" type="primary">LOC113399761</name>
</gene>
<keyword evidence="3" id="KW-0964">Secreted</keyword>
<dbReference type="RefSeq" id="XP_026494766.1">
    <property type="nucleotide sequence ID" value="XM_026638981.2"/>
</dbReference>
<dbReference type="SUPFAM" id="SSF53474">
    <property type="entry name" value="alpha/beta-Hydrolases"/>
    <property type="match status" value="1"/>
</dbReference>
<feature type="chain" id="PRO_5034560523" evidence="5">
    <location>
        <begin position="20"/>
        <end position="297"/>
    </location>
</feature>
<dbReference type="GO" id="GO:0016042">
    <property type="term" value="P:lipid catabolic process"/>
    <property type="evidence" value="ECO:0007669"/>
    <property type="project" value="TreeGrafter"/>
</dbReference>
<keyword evidence="7" id="KW-1185">Reference proteome</keyword>
<dbReference type="OrthoDB" id="199913at2759"/>
<dbReference type="Pfam" id="PF00151">
    <property type="entry name" value="Lipase"/>
    <property type="match status" value="1"/>
</dbReference>
<evidence type="ECO:0000256" key="3">
    <source>
        <dbReference type="ARBA" id="ARBA00022525"/>
    </source>
</evidence>
<comment type="subcellular location">
    <subcellularLocation>
        <location evidence="1">Secreted</location>
    </subcellularLocation>
</comment>
<dbReference type="Proteomes" id="UP001652626">
    <property type="component" value="Chromosome 2"/>
</dbReference>
<feature type="signal peptide" evidence="5">
    <location>
        <begin position="1"/>
        <end position="19"/>
    </location>
</feature>
<accession>A0A8B8IF13</accession>
<dbReference type="InterPro" id="IPR000734">
    <property type="entry name" value="TAG_lipase"/>
</dbReference>
<evidence type="ECO:0000256" key="5">
    <source>
        <dbReference type="SAM" id="SignalP"/>
    </source>
</evidence>
<dbReference type="InterPro" id="IPR013818">
    <property type="entry name" value="Lipase"/>
</dbReference>
<protein>
    <submittedName>
        <fullName evidence="8">Pancreatic triacylglycerol lipase-like</fullName>
    </submittedName>
</protein>
<feature type="domain" description="Lipase" evidence="6">
    <location>
        <begin position="26"/>
        <end position="279"/>
    </location>
</feature>
<dbReference type="OMA" id="GWTHHPE"/>
<evidence type="ECO:0000313" key="7">
    <source>
        <dbReference type="Proteomes" id="UP001652626"/>
    </source>
</evidence>
<reference evidence="7" key="1">
    <citation type="submission" date="2025-05" db="UniProtKB">
        <authorList>
            <consortium name="RefSeq"/>
        </authorList>
    </citation>
    <scope>NUCLEOTIDE SEQUENCE [LARGE SCALE GENOMIC DNA]</scope>
</reference>
<evidence type="ECO:0000313" key="8">
    <source>
        <dbReference type="RefSeq" id="XP_026494766.1"/>
    </source>
</evidence>
<dbReference type="GeneID" id="113399761"/>
<proteinExistence type="inferred from homology"/>
<dbReference type="GO" id="GO:0017171">
    <property type="term" value="F:serine hydrolase activity"/>
    <property type="evidence" value="ECO:0007669"/>
    <property type="project" value="TreeGrafter"/>
</dbReference>
<dbReference type="PANTHER" id="PTHR11610:SF150">
    <property type="entry name" value="FI01825P-RELATED"/>
    <property type="match status" value="1"/>
</dbReference>